<dbReference type="InterPro" id="IPR045002">
    <property type="entry name" value="Ech1-like"/>
</dbReference>
<keyword evidence="7" id="KW-1185">Reference proteome</keyword>
<dbReference type="RefSeq" id="WP_267613011.1">
    <property type="nucleotide sequence ID" value="NZ_JAOVZQ010000001.1"/>
</dbReference>
<dbReference type="InterPro" id="IPR001753">
    <property type="entry name" value="Enoyl-CoA_hydra/iso"/>
</dbReference>
<gene>
    <name evidence="6" type="ORF">OEG82_13920</name>
</gene>
<reference evidence="6" key="1">
    <citation type="submission" date="2022-10" db="EMBL/GenBank/DDBJ databases">
        <title>Hoeflea sp. J2-29, isolated from marine algae.</title>
        <authorList>
            <person name="Kristyanto S."/>
            <person name="Kim J.M."/>
            <person name="Jeon C.O."/>
        </authorList>
    </citation>
    <scope>NUCLEOTIDE SEQUENCE</scope>
    <source>
        <strain evidence="6">J2-29</strain>
    </source>
</reference>
<keyword evidence="3" id="KW-0276">Fatty acid metabolism</keyword>
<sequence length="268" mass="28001">MDVNNSFAGGTITTAIGADGIGRLTINRPEKRNALTDAMWRALPAALDRLVAQDQARVVIIAGAGGTDFSAGADIGEFATLRKDGDTARLYEAGNSQAFAAVRTCPVPVIAVIRGICFGGGFGLAAAADIRLADETARFAIPAARLGLAYPLDAVQDLLRALGDQRARHALYSAWEMSASEALGCGCLLSLYRKDELEAEASRLASDIAAAAPLSVRASKAAILAQGSRSQQDLETAAAIATLTFDSHGYAEGHRAFMEKRAATFTGR</sequence>
<evidence type="ECO:0000256" key="4">
    <source>
        <dbReference type="ARBA" id="ARBA00023098"/>
    </source>
</evidence>
<accession>A0ABT3YH46</accession>
<protein>
    <submittedName>
        <fullName evidence="6">Enoyl-CoA hydratase-related protein</fullName>
    </submittedName>
</protein>
<name>A0ABT3YH46_9HYPH</name>
<dbReference type="InterPro" id="IPR029045">
    <property type="entry name" value="ClpP/crotonase-like_dom_sf"/>
</dbReference>
<evidence type="ECO:0000256" key="5">
    <source>
        <dbReference type="ARBA" id="ARBA00023235"/>
    </source>
</evidence>
<dbReference type="PANTHER" id="PTHR43149:SF1">
    <property type="entry name" value="DELTA(3,5)-DELTA(2,4)-DIENOYL-COA ISOMERASE, MITOCHONDRIAL"/>
    <property type="match status" value="1"/>
</dbReference>
<dbReference type="Gene3D" id="3.90.226.10">
    <property type="entry name" value="2-enoyl-CoA Hydratase, Chain A, domain 1"/>
    <property type="match status" value="1"/>
</dbReference>
<comment type="similarity">
    <text evidence="2">Belongs to the enoyl-CoA hydratase/isomerase family.</text>
</comment>
<dbReference type="Pfam" id="PF00378">
    <property type="entry name" value="ECH_1"/>
    <property type="match status" value="1"/>
</dbReference>
<proteinExistence type="inferred from homology"/>
<keyword evidence="4" id="KW-0443">Lipid metabolism</keyword>
<keyword evidence="5" id="KW-0413">Isomerase</keyword>
<evidence type="ECO:0000256" key="1">
    <source>
        <dbReference type="ARBA" id="ARBA00005005"/>
    </source>
</evidence>
<dbReference type="CDD" id="cd06558">
    <property type="entry name" value="crotonase-like"/>
    <property type="match status" value="1"/>
</dbReference>
<evidence type="ECO:0000256" key="3">
    <source>
        <dbReference type="ARBA" id="ARBA00022832"/>
    </source>
</evidence>
<dbReference type="PANTHER" id="PTHR43149">
    <property type="entry name" value="ENOYL-COA HYDRATASE"/>
    <property type="match status" value="1"/>
</dbReference>
<evidence type="ECO:0000313" key="7">
    <source>
        <dbReference type="Proteomes" id="UP001081283"/>
    </source>
</evidence>
<organism evidence="6 7">
    <name type="scientific">Hoeflea ulvae</name>
    <dbReference type="NCBI Taxonomy" id="2983764"/>
    <lineage>
        <taxon>Bacteria</taxon>
        <taxon>Pseudomonadati</taxon>
        <taxon>Pseudomonadota</taxon>
        <taxon>Alphaproteobacteria</taxon>
        <taxon>Hyphomicrobiales</taxon>
        <taxon>Rhizobiaceae</taxon>
        <taxon>Hoeflea</taxon>
    </lineage>
</organism>
<evidence type="ECO:0000256" key="2">
    <source>
        <dbReference type="ARBA" id="ARBA00005254"/>
    </source>
</evidence>
<evidence type="ECO:0000313" key="6">
    <source>
        <dbReference type="EMBL" id="MCY0095114.1"/>
    </source>
</evidence>
<dbReference type="Gene3D" id="1.10.12.10">
    <property type="entry name" value="Lyase 2-enoyl-coa Hydratase, Chain A, domain 2"/>
    <property type="match status" value="1"/>
</dbReference>
<dbReference type="EMBL" id="JAOVZQ010000001">
    <property type="protein sequence ID" value="MCY0095114.1"/>
    <property type="molecule type" value="Genomic_DNA"/>
</dbReference>
<comment type="pathway">
    <text evidence="1">Lipid metabolism; fatty acid beta-oxidation.</text>
</comment>
<dbReference type="Proteomes" id="UP001081283">
    <property type="component" value="Unassembled WGS sequence"/>
</dbReference>
<comment type="caution">
    <text evidence="6">The sequence shown here is derived from an EMBL/GenBank/DDBJ whole genome shotgun (WGS) entry which is preliminary data.</text>
</comment>
<dbReference type="InterPro" id="IPR014748">
    <property type="entry name" value="Enoyl-CoA_hydra_C"/>
</dbReference>
<dbReference type="SUPFAM" id="SSF52096">
    <property type="entry name" value="ClpP/crotonase"/>
    <property type="match status" value="1"/>
</dbReference>